<comment type="caution">
    <text evidence="3">The sequence shown here is derived from an EMBL/GenBank/DDBJ whole genome shotgun (WGS) entry which is preliminary data.</text>
</comment>
<keyword evidence="2" id="KW-0812">Transmembrane</keyword>
<dbReference type="EMBL" id="JAUEPO010000006">
    <property type="protein sequence ID" value="KAK3320116.1"/>
    <property type="molecule type" value="Genomic_DNA"/>
</dbReference>
<reference evidence="3" key="2">
    <citation type="submission" date="2023-06" db="EMBL/GenBank/DDBJ databases">
        <authorList>
            <consortium name="Lawrence Berkeley National Laboratory"/>
            <person name="Haridas S."/>
            <person name="Hensen N."/>
            <person name="Bonometti L."/>
            <person name="Westerberg I."/>
            <person name="Brannstrom I.O."/>
            <person name="Guillou S."/>
            <person name="Cros-Aarteil S."/>
            <person name="Calhoun S."/>
            <person name="Kuo A."/>
            <person name="Mondo S."/>
            <person name="Pangilinan J."/>
            <person name="Riley R."/>
            <person name="Labutti K."/>
            <person name="Andreopoulos B."/>
            <person name="Lipzen A."/>
            <person name="Chen C."/>
            <person name="Yanf M."/>
            <person name="Daum C."/>
            <person name="Ng V."/>
            <person name="Clum A."/>
            <person name="Steindorff A."/>
            <person name="Ohm R."/>
            <person name="Martin F."/>
            <person name="Silar P."/>
            <person name="Natvig D."/>
            <person name="Lalanne C."/>
            <person name="Gautier V."/>
            <person name="Ament-Velasquez S.L."/>
            <person name="Kruys A."/>
            <person name="Hutchinson M.I."/>
            <person name="Powell A.J."/>
            <person name="Barry K."/>
            <person name="Miller A.N."/>
            <person name="Grigoriev I.V."/>
            <person name="Debuchy R."/>
            <person name="Gladieux P."/>
            <person name="Thoren M.H."/>
            <person name="Johannesson H."/>
        </authorList>
    </citation>
    <scope>NUCLEOTIDE SEQUENCE</scope>
    <source>
        <strain evidence="3">SMH4131-1</strain>
    </source>
</reference>
<dbReference type="Proteomes" id="UP001286456">
    <property type="component" value="Unassembled WGS sequence"/>
</dbReference>
<dbReference type="Pfam" id="PF04646">
    <property type="entry name" value="DUF604"/>
    <property type="match status" value="1"/>
</dbReference>
<keyword evidence="2" id="KW-1133">Transmembrane helix</keyword>
<keyword evidence="4" id="KW-1185">Reference proteome</keyword>
<dbReference type="PANTHER" id="PTHR10811">
    <property type="entry name" value="FRINGE-RELATED"/>
    <property type="match status" value="1"/>
</dbReference>
<dbReference type="Gene3D" id="3.90.550.50">
    <property type="match status" value="1"/>
</dbReference>
<keyword evidence="2" id="KW-0472">Membrane</keyword>
<reference evidence="3" key="1">
    <citation type="journal article" date="2023" name="Mol. Phylogenet. Evol.">
        <title>Genome-scale phylogeny and comparative genomics of the fungal order Sordariales.</title>
        <authorList>
            <person name="Hensen N."/>
            <person name="Bonometti L."/>
            <person name="Westerberg I."/>
            <person name="Brannstrom I.O."/>
            <person name="Guillou S."/>
            <person name="Cros-Aarteil S."/>
            <person name="Calhoun S."/>
            <person name="Haridas S."/>
            <person name="Kuo A."/>
            <person name="Mondo S."/>
            <person name="Pangilinan J."/>
            <person name="Riley R."/>
            <person name="LaButti K."/>
            <person name="Andreopoulos B."/>
            <person name="Lipzen A."/>
            <person name="Chen C."/>
            <person name="Yan M."/>
            <person name="Daum C."/>
            <person name="Ng V."/>
            <person name="Clum A."/>
            <person name="Steindorff A."/>
            <person name="Ohm R.A."/>
            <person name="Martin F."/>
            <person name="Silar P."/>
            <person name="Natvig D.O."/>
            <person name="Lalanne C."/>
            <person name="Gautier V."/>
            <person name="Ament-Velasquez S.L."/>
            <person name="Kruys A."/>
            <person name="Hutchinson M.I."/>
            <person name="Powell A.J."/>
            <person name="Barry K."/>
            <person name="Miller A.N."/>
            <person name="Grigoriev I.V."/>
            <person name="Debuchy R."/>
            <person name="Gladieux P."/>
            <person name="Hiltunen Thoren M."/>
            <person name="Johannesson H."/>
        </authorList>
    </citation>
    <scope>NUCLEOTIDE SEQUENCE</scope>
    <source>
        <strain evidence="3">SMH4131-1</strain>
    </source>
</reference>
<sequence>MKRISQRAVSRCCPVLVALVLGVFVFTAVRLRHGSQIQWKSIIHAGLEHNQGLDKPSWVPGTASPPSDRPSLEPGTCSSEIESLRLPELSLSDNILYSRRCVRPVRGKVDRDAIANISRPLITSTTTVNLTSCIHADIEPCEPLTLHVPSPYPKIQYPHLIFGVATTYDRIRSSIPAFAHWLSGTGAQLVGTITDANEPNSDFNLTLLEESFRHAGVLATFKPPKLTKRISHEQDDARPVPVEHHHFMLIRELLALSTPSTRWLGILDDDTFFPALYPLDQELHRYDASKPFWLGALSDDFDSVKLWGFMAFGGAGVFLSMPLARMLEPHSETCIRDTTINTGDGILRDCVYAHSRTKLTIVPGLYQHDFRGDASGFYESGVRPLSVHHWKSWYKEPIPQMAAVTDVCGDCFLQRWRLGKDTMLANGYSITVYPGKEGTKTVDFGKIEGTWLHPGHEYDFSYGPLRKKLVEGEEKKTYKLREVRKGDGVFRQVYVYEGSKAVEGGMDEVVELVWEL</sequence>
<accession>A0AAE0M5F5</accession>
<evidence type="ECO:0000256" key="2">
    <source>
        <dbReference type="SAM" id="Phobius"/>
    </source>
</evidence>
<organism evidence="3 4">
    <name type="scientific">Cercophora scortea</name>
    <dbReference type="NCBI Taxonomy" id="314031"/>
    <lineage>
        <taxon>Eukaryota</taxon>
        <taxon>Fungi</taxon>
        <taxon>Dikarya</taxon>
        <taxon>Ascomycota</taxon>
        <taxon>Pezizomycotina</taxon>
        <taxon>Sordariomycetes</taxon>
        <taxon>Sordariomycetidae</taxon>
        <taxon>Sordariales</taxon>
        <taxon>Lasiosphaeriaceae</taxon>
        <taxon>Cercophora</taxon>
    </lineage>
</organism>
<dbReference type="AlphaFoldDB" id="A0AAE0M5F5"/>
<evidence type="ECO:0000256" key="1">
    <source>
        <dbReference type="SAM" id="MobiDB-lite"/>
    </source>
</evidence>
<dbReference type="InterPro" id="IPR006740">
    <property type="entry name" value="DUF604"/>
</dbReference>
<evidence type="ECO:0000313" key="4">
    <source>
        <dbReference type="Proteomes" id="UP001286456"/>
    </source>
</evidence>
<feature type="transmembrane region" description="Helical" evidence="2">
    <location>
        <begin position="12"/>
        <end position="31"/>
    </location>
</feature>
<name>A0AAE0M5F5_9PEZI</name>
<protein>
    <recommendedName>
        <fullName evidence="5">Glycosyltransferase family 31 protein</fullName>
    </recommendedName>
</protein>
<evidence type="ECO:0008006" key="5">
    <source>
        <dbReference type="Google" id="ProtNLM"/>
    </source>
</evidence>
<gene>
    <name evidence="3" type="ORF">B0T19DRAFT_362292</name>
</gene>
<proteinExistence type="predicted"/>
<feature type="region of interest" description="Disordered" evidence="1">
    <location>
        <begin position="54"/>
        <end position="74"/>
    </location>
</feature>
<evidence type="ECO:0000313" key="3">
    <source>
        <dbReference type="EMBL" id="KAK3320116.1"/>
    </source>
</evidence>